<dbReference type="AlphaFoldDB" id="A0A1G7V9T7"/>
<evidence type="ECO:0008006" key="4">
    <source>
        <dbReference type="Google" id="ProtNLM"/>
    </source>
</evidence>
<evidence type="ECO:0000256" key="1">
    <source>
        <dbReference type="SAM" id="SignalP"/>
    </source>
</evidence>
<dbReference type="EMBL" id="LT629692">
    <property type="protein sequence ID" value="SDG56338.1"/>
    <property type="molecule type" value="Genomic_DNA"/>
</dbReference>
<proteinExistence type="predicted"/>
<sequence length="271" mass="29138">MRMRHPLLVAAALTASALALAGCGVLGNQPSPVSTYVGADGEQVTVDWADYPGEAGQDSEALRAGPDQDEIVPLATDLVNRVRVAVELEADTRLIPTRDESEWFGEESWFSASGNGYGGETMLVTVNCCELQSGSAPSTDRWRGLVDAVSAVTEEYGLGPVVLQHEAPELLADDRWRDEYARDYCNGAGGRCWLWSGTAYANGQWLSFSIQDARLDTTGAAMEDAEEFDWPVASVSVSFGATTIASGRRDDFERTLAPFEGLDKPDATTSD</sequence>
<reference evidence="2 3" key="1">
    <citation type="submission" date="2016-10" db="EMBL/GenBank/DDBJ databases">
        <authorList>
            <person name="de Groot N.N."/>
        </authorList>
    </citation>
    <scope>NUCLEOTIDE SEQUENCE [LARGE SCALE GENOMIC DNA]</scope>
    <source>
        <strain evidence="2 3">DSM 23142</strain>
    </source>
</reference>
<keyword evidence="3" id="KW-1185">Reference proteome</keyword>
<feature type="signal peptide" evidence="1">
    <location>
        <begin position="1"/>
        <end position="21"/>
    </location>
</feature>
<organism evidence="2 3">
    <name type="scientific">Microbacterium pygmaeum</name>
    <dbReference type="NCBI Taxonomy" id="370764"/>
    <lineage>
        <taxon>Bacteria</taxon>
        <taxon>Bacillati</taxon>
        <taxon>Actinomycetota</taxon>
        <taxon>Actinomycetes</taxon>
        <taxon>Micrococcales</taxon>
        <taxon>Microbacteriaceae</taxon>
        <taxon>Microbacterium</taxon>
    </lineage>
</organism>
<evidence type="ECO:0000313" key="2">
    <source>
        <dbReference type="EMBL" id="SDG56338.1"/>
    </source>
</evidence>
<dbReference type="PROSITE" id="PS51257">
    <property type="entry name" value="PROKAR_LIPOPROTEIN"/>
    <property type="match status" value="1"/>
</dbReference>
<accession>A0A1G7V9T7</accession>
<gene>
    <name evidence="2" type="ORF">SAMN04489810_0642</name>
</gene>
<dbReference type="Proteomes" id="UP000199009">
    <property type="component" value="Chromosome I"/>
</dbReference>
<keyword evidence="1" id="KW-0732">Signal</keyword>
<name>A0A1G7V9T7_9MICO</name>
<feature type="chain" id="PRO_5038938827" description="Lipoprotein" evidence="1">
    <location>
        <begin position="22"/>
        <end position="271"/>
    </location>
</feature>
<evidence type="ECO:0000313" key="3">
    <source>
        <dbReference type="Proteomes" id="UP000199009"/>
    </source>
</evidence>
<protein>
    <recommendedName>
        <fullName evidence="4">Lipoprotein</fullName>
    </recommendedName>
</protein>
<dbReference type="STRING" id="370764.SAMN04489810_0642"/>